<feature type="transmembrane region" description="Helical" evidence="10">
    <location>
        <begin position="146"/>
        <end position="164"/>
    </location>
</feature>
<feature type="transmembrane region" description="Helical" evidence="10">
    <location>
        <begin position="272"/>
        <end position="294"/>
    </location>
</feature>
<evidence type="ECO:0000256" key="5">
    <source>
        <dbReference type="ARBA" id="ARBA00022597"/>
    </source>
</evidence>
<evidence type="ECO:0000313" key="13">
    <source>
        <dbReference type="Proteomes" id="UP001145087"/>
    </source>
</evidence>
<evidence type="ECO:0000256" key="3">
    <source>
        <dbReference type="ARBA" id="ARBA00022448"/>
    </source>
</evidence>
<keyword evidence="7 10" id="KW-1133">Transmembrane helix</keyword>
<evidence type="ECO:0000256" key="8">
    <source>
        <dbReference type="ARBA" id="ARBA00023136"/>
    </source>
</evidence>
<feature type="domain" description="Major facilitator superfamily (MFS) profile" evidence="11">
    <location>
        <begin position="20"/>
        <end position="456"/>
    </location>
</feature>
<evidence type="ECO:0000256" key="4">
    <source>
        <dbReference type="ARBA" id="ARBA00022475"/>
    </source>
</evidence>
<organism evidence="12 13">
    <name type="scientific">Draconibacterium aestuarii</name>
    <dbReference type="NCBI Taxonomy" id="2998507"/>
    <lineage>
        <taxon>Bacteria</taxon>
        <taxon>Pseudomonadati</taxon>
        <taxon>Bacteroidota</taxon>
        <taxon>Bacteroidia</taxon>
        <taxon>Marinilabiliales</taxon>
        <taxon>Prolixibacteraceae</taxon>
        <taxon>Draconibacterium</taxon>
    </lineage>
</organism>
<dbReference type="InterPro" id="IPR003663">
    <property type="entry name" value="Sugar/inositol_transpt"/>
</dbReference>
<evidence type="ECO:0000256" key="6">
    <source>
        <dbReference type="ARBA" id="ARBA00022692"/>
    </source>
</evidence>
<dbReference type="Proteomes" id="UP001145087">
    <property type="component" value="Unassembled WGS sequence"/>
</dbReference>
<dbReference type="InterPro" id="IPR005829">
    <property type="entry name" value="Sugar_transporter_CS"/>
</dbReference>
<comment type="subcellular location">
    <subcellularLocation>
        <location evidence="1">Cell membrane</location>
        <topology evidence="1">Multi-pass membrane protein</topology>
    </subcellularLocation>
</comment>
<keyword evidence="6 10" id="KW-0812">Transmembrane</keyword>
<comment type="similarity">
    <text evidence="2 9">Belongs to the major facilitator superfamily. Sugar transporter (TC 2.A.1.1) family.</text>
</comment>
<accession>A0A9X3J736</accession>
<dbReference type="Pfam" id="PF00083">
    <property type="entry name" value="Sugar_tr"/>
    <property type="match status" value="1"/>
</dbReference>
<evidence type="ECO:0000256" key="7">
    <source>
        <dbReference type="ARBA" id="ARBA00022989"/>
    </source>
</evidence>
<dbReference type="GO" id="GO:0022857">
    <property type="term" value="F:transmembrane transporter activity"/>
    <property type="evidence" value="ECO:0007669"/>
    <property type="project" value="InterPro"/>
</dbReference>
<keyword evidence="4" id="KW-1003">Cell membrane</keyword>
<feature type="transmembrane region" description="Helical" evidence="10">
    <location>
        <begin position="427"/>
        <end position="448"/>
    </location>
</feature>
<dbReference type="PANTHER" id="PTHR48023:SF4">
    <property type="entry name" value="D-XYLOSE-PROTON SYMPORTER-LIKE 2"/>
    <property type="match status" value="1"/>
</dbReference>
<dbReference type="InterPro" id="IPR047984">
    <property type="entry name" value="XylE-like"/>
</dbReference>
<keyword evidence="5" id="KW-0762">Sugar transport</keyword>
<feature type="transmembrane region" description="Helical" evidence="10">
    <location>
        <begin position="309"/>
        <end position="331"/>
    </location>
</feature>
<sequence>MFAITYLIMDKLNTKYIFAISMVSALGGLLFGYDWVVIGGAKPFYEQFFNIASSPAMQGWAMSCALVGCLLGAMLSGMLSDRFGRKRLLILSAALFVFSAVGTGAANTFNVFVFYRILGGIAIGLASNLSPMYIAEVAPGSVRGRFVSLNQLTIVIGILLAQLVNLKIAESVAAGASDVEILNSWNGQHGWRWMFWAENVPAGLFFFLMFFVPESPRWLAKNGNEQKVLKTLGKIGGVKYAQHAYADIKETLKSETGKVNFKHLFEPNLRGVLIIGIVLAAFQQWCGINVIFNYAQEVFAAAGYGVSDILFNIVITGSVNLIFTFVAMYTVDKLGRRALMVLGAGGLAGIYAVMGGLYYFQVSGWPLLLLVLLAIACYAISLAPVTWVVLSEIFPNKIRGAAMAVATFSLWAASFVLTYTFPLLNKFLGASGTFWIYGIICFAGLVFIKKKLPETKGKSLEELEKELVK</sequence>
<proteinExistence type="inferred from homology"/>
<name>A0A9X3J736_9BACT</name>
<dbReference type="GO" id="GO:0005886">
    <property type="term" value="C:plasma membrane"/>
    <property type="evidence" value="ECO:0007669"/>
    <property type="project" value="UniProtKB-SubCell"/>
</dbReference>
<dbReference type="InterPro" id="IPR005828">
    <property type="entry name" value="MFS_sugar_transport-like"/>
</dbReference>
<dbReference type="CDD" id="cd17359">
    <property type="entry name" value="MFS_XylE_like"/>
    <property type="match status" value="1"/>
</dbReference>
<dbReference type="InterPro" id="IPR020846">
    <property type="entry name" value="MFS_dom"/>
</dbReference>
<keyword evidence="8 10" id="KW-0472">Membrane</keyword>
<evidence type="ECO:0000256" key="1">
    <source>
        <dbReference type="ARBA" id="ARBA00004651"/>
    </source>
</evidence>
<dbReference type="PROSITE" id="PS50850">
    <property type="entry name" value="MFS"/>
    <property type="match status" value="1"/>
</dbReference>
<dbReference type="PANTHER" id="PTHR48023">
    <property type="entry name" value="D-XYLOSE-PROTON SYMPORTER-LIKE 2"/>
    <property type="match status" value="1"/>
</dbReference>
<dbReference type="EMBL" id="JAPOHD010000027">
    <property type="protein sequence ID" value="MCY1721126.1"/>
    <property type="molecule type" value="Genomic_DNA"/>
</dbReference>
<feature type="transmembrane region" description="Helical" evidence="10">
    <location>
        <begin position="16"/>
        <end position="38"/>
    </location>
</feature>
<dbReference type="RefSeq" id="WP_343333460.1">
    <property type="nucleotide sequence ID" value="NZ_JAPOHD010000027.1"/>
</dbReference>
<dbReference type="SUPFAM" id="SSF103473">
    <property type="entry name" value="MFS general substrate transporter"/>
    <property type="match status" value="1"/>
</dbReference>
<evidence type="ECO:0000313" key="12">
    <source>
        <dbReference type="EMBL" id="MCY1721126.1"/>
    </source>
</evidence>
<evidence type="ECO:0000256" key="2">
    <source>
        <dbReference type="ARBA" id="ARBA00010992"/>
    </source>
</evidence>
<keyword evidence="3 9" id="KW-0813">Transport</keyword>
<evidence type="ECO:0000256" key="10">
    <source>
        <dbReference type="SAM" id="Phobius"/>
    </source>
</evidence>
<feature type="transmembrane region" description="Helical" evidence="10">
    <location>
        <begin position="367"/>
        <end position="390"/>
    </location>
</feature>
<dbReference type="PROSITE" id="PS00216">
    <property type="entry name" value="SUGAR_TRANSPORT_1"/>
    <property type="match status" value="2"/>
</dbReference>
<dbReference type="FunFam" id="1.20.1250.20:FF:000122">
    <property type="entry name" value="D-xylose transporter XylE"/>
    <property type="match status" value="1"/>
</dbReference>
<gene>
    <name evidence="12" type="ORF">OU798_12280</name>
</gene>
<dbReference type="InterPro" id="IPR036259">
    <property type="entry name" value="MFS_trans_sf"/>
</dbReference>
<dbReference type="Gene3D" id="1.20.1250.20">
    <property type="entry name" value="MFS general substrate transporter like domains"/>
    <property type="match status" value="2"/>
</dbReference>
<dbReference type="InterPro" id="IPR050820">
    <property type="entry name" value="MFS_Sugar_Transporter"/>
</dbReference>
<dbReference type="PROSITE" id="PS00217">
    <property type="entry name" value="SUGAR_TRANSPORT_2"/>
    <property type="match status" value="1"/>
</dbReference>
<feature type="transmembrane region" description="Helical" evidence="10">
    <location>
        <begin position="112"/>
        <end position="134"/>
    </location>
</feature>
<protein>
    <submittedName>
        <fullName evidence="12">Sugar porter family MFS transporter</fullName>
    </submittedName>
</protein>
<feature type="transmembrane region" description="Helical" evidence="10">
    <location>
        <begin position="402"/>
        <end position="421"/>
    </location>
</feature>
<feature type="transmembrane region" description="Helical" evidence="10">
    <location>
        <begin position="58"/>
        <end position="76"/>
    </location>
</feature>
<evidence type="ECO:0000259" key="11">
    <source>
        <dbReference type="PROSITE" id="PS50850"/>
    </source>
</evidence>
<reference evidence="12" key="1">
    <citation type="submission" date="2022-11" db="EMBL/GenBank/DDBJ databases">
        <title>Marilongibacter aestuarii gen. nov., sp. nov., isolated from tidal flat sediment.</title>
        <authorList>
            <person name="Jiayan W."/>
        </authorList>
    </citation>
    <scope>NUCLEOTIDE SEQUENCE</scope>
    <source>
        <strain evidence="12">Z1-6</strain>
    </source>
</reference>
<feature type="transmembrane region" description="Helical" evidence="10">
    <location>
        <begin position="88"/>
        <end position="106"/>
    </location>
</feature>
<dbReference type="PRINTS" id="PR00171">
    <property type="entry name" value="SUGRTRNSPORT"/>
</dbReference>
<feature type="transmembrane region" description="Helical" evidence="10">
    <location>
        <begin position="338"/>
        <end position="361"/>
    </location>
</feature>
<comment type="caution">
    <text evidence="12">The sequence shown here is derived from an EMBL/GenBank/DDBJ whole genome shotgun (WGS) entry which is preliminary data.</text>
</comment>
<feature type="transmembrane region" description="Helical" evidence="10">
    <location>
        <begin position="193"/>
        <end position="212"/>
    </location>
</feature>
<evidence type="ECO:0000256" key="9">
    <source>
        <dbReference type="RuleBase" id="RU003346"/>
    </source>
</evidence>
<dbReference type="AlphaFoldDB" id="A0A9X3J736"/>
<keyword evidence="13" id="KW-1185">Reference proteome</keyword>
<dbReference type="NCBIfam" id="TIGR00879">
    <property type="entry name" value="SP"/>
    <property type="match status" value="1"/>
</dbReference>